<protein>
    <recommendedName>
        <fullName evidence="4">Yeast cell wall synthesis Kre9/Knh1-like N-terminal domain-containing protein</fullName>
    </recommendedName>
</protein>
<evidence type="ECO:0000256" key="1">
    <source>
        <dbReference type="ARBA" id="ARBA00022729"/>
    </source>
</evidence>
<dbReference type="Pfam" id="PF10342">
    <property type="entry name" value="Kre9_KNH"/>
    <property type="match status" value="1"/>
</dbReference>
<feature type="compositionally biased region" description="Polar residues" evidence="2">
    <location>
        <begin position="157"/>
        <end position="168"/>
    </location>
</feature>
<dbReference type="Proteomes" id="UP001218218">
    <property type="component" value="Unassembled WGS sequence"/>
</dbReference>
<feature type="compositionally biased region" description="Low complexity" evidence="2">
    <location>
        <begin position="126"/>
        <end position="155"/>
    </location>
</feature>
<reference evidence="5" key="1">
    <citation type="submission" date="2023-03" db="EMBL/GenBank/DDBJ databases">
        <title>Massive genome expansion in bonnet fungi (Mycena s.s.) driven by repeated elements and novel gene families across ecological guilds.</title>
        <authorList>
            <consortium name="Lawrence Berkeley National Laboratory"/>
            <person name="Harder C.B."/>
            <person name="Miyauchi S."/>
            <person name="Viragh M."/>
            <person name="Kuo A."/>
            <person name="Thoen E."/>
            <person name="Andreopoulos B."/>
            <person name="Lu D."/>
            <person name="Skrede I."/>
            <person name="Drula E."/>
            <person name="Henrissat B."/>
            <person name="Morin E."/>
            <person name="Kohler A."/>
            <person name="Barry K."/>
            <person name="LaButti K."/>
            <person name="Morin E."/>
            <person name="Salamov A."/>
            <person name="Lipzen A."/>
            <person name="Mereny Z."/>
            <person name="Hegedus B."/>
            <person name="Baldrian P."/>
            <person name="Stursova M."/>
            <person name="Weitz H."/>
            <person name="Taylor A."/>
            <person name="Grigoriev I.V."/>
            <person name="Nagy L.G."/>
            <person name="Martin F."/>
            <person name="Kauserud H."/>
        </authorList>
    </citation>
    <scope>NUCLEOTIDE SEQUENCE</scope>
    <source>
        <strain evidence="5">CBHHK002</strain>
    </source>
</reference>
<evidence type="ECO:0000256" key="3">
    <source>
        <dbReference type="SAM" id="SignalP"/>
    </source>
</evidence>
<sequence>MFATFKISAILALAAPLVSALNIIDVTGDFSIGGEITVTWSTSTSDPAGSFSIELFHQSFNDNYAIANNVDASTLSKTMELPVVPTTDGDFYITFVDISDINSVFATSQTFTISLEGTPHSLTVQPSAGAPATTKSSSGSKAASSTTNTNVQVSTKPVPSQSSTAGSGSNTTPPAASNTNTGASGASVSGSAPSSSPTTGAAVSTRASLLLVALGVVAAAVAL</sequence>
<evidence type="ECO:0000313" key="6">
    <source>
        <dbReference type="Proteomes" id="UP001218218"/>
    </source>
</evidence>
<dbReference type="EMBL" id="JARIHO010000002">
    <property type="protein sequence ID" value="KAJ7367394.1"/>
    <property type="molecule type" value="Genomic_DNA"/>
</dbReference>
<organism evidence="5 6">
    <name type="scientific">Mycena albidolilacea</name>
    <dbReference type="NCBI Taxonomy" id="1033008"/>
    <lineage>
        <taxon>Eukaryota</taxon>
        <taxon>Fungi</taxon>
        <taxon>Dikarya</taxon>
        <taxon>Basidiomycota</taxon>
        <taxon>Agaricomycotina</taxon>
        <taxon>Agaricomycetes</taxon>
        <taxon>Agaricomycetidae</taxon>
        <taxon>Agaricales</taxon>
        <taxon>Marasmiineae</taxon>
        <taxon>Mycenaceae</taxon>
        <taxon>Mycena</taxon>
    </lineage>
</organism>
<name>A0AAD7AT15_9AGAR</name>
<accession>A0AAD7AT15</accession>
<feature type="signal peptide" evidence="3">
    <location>
        <begin position="1"/>
        <end position="20"/>
    </location>
</feature>
<gene>
    <name evidence="5" type="ORF">DFH08DRAFT_191523</name>
</gene>
<dbReference type="InterPro" id="IPR018466">
    <property type="entry name" value="Kre9/Knh1-like_N"/>
</dbReference>
<keyword evidence="6" id="KW-1185">Reference proteome</keyword>
<evidence type="ECO:0000256" key="2">
    <source>
        <dbReference type="SAM" id="MobiDB-lite"/>
    </source>
</evidence>
<feature type="region of interest" description="Disordered" evidence="2">
    <location>
        <begin position="122"/>
        <end position="200"/>
    </location>
</feature>
<keyword evidence="1 3" id="KW-0732">Signal</keyword>
<feature type="chain" id="PRO_5042135303" description="Yeast cell wall synthesis Kre9/Knh1-like N-terminal domain-containing protein" evidence="3">
    <location>
        <begin position="21"/>
        <end position="223"/>
    </location>
</feature>
<dbReference type="AlphaFoldDB" id="A0AAD7AT15"/>
<feature type="compositionally biased region" description="Low complexity" evidence="2">
    <location>
        <begin position="169"/>
        <end position="200"/>
    </location>
</feature>
<feature type="domain" description="Yeast cell wall synthesis Kre9/Knh1-like N-terminal" evidence="4">
    <location>
        <begin position="30"/>
        <end position="113"/>
    </location>
</feature>
<evidence type="ECO:0000259" key="4">
    <source>
        <dbReference type="Pfam" id="PF10342"/>
    </source>
</evidence>
<evidence type="ECO:0000313" key="5">
    <source>
        <dbReference type="EMBL" id="KAJ7367394.1"/>
    </source>
</evidence>
<comment type="caution">
    <text evidence="5">The sequence shown here is derived from an EMBL/GenBank/DDBJ whole genome shotgun (WGS) entry which is preliminary data.</text>
</comment>
<proteinExistence type="predicted"/>